<dbReference type="PANTHER" id="PTHR34612:SF2">
    <property type="entry name" value="GLYCOSIDE HYDROLASE 131 CATALYTIC N-TERMINAL DOMAIN-CONTAINING PROTEIN"/>
    <property type="match status" value="1"/>
</dbReference>
<keyword evidence="2" id="KW-0732">Signal</keyword>
<feature type="signal peptide" evidence="2">
    <location>
        <begin position="1"/>
        <end position="18"/>
    </location>
</feature>
<dbReference type="Pfam" id="PF18271">
    <property type="entry name" value="GH131_N"/>
    <property type="match status" value="1"/>
</dbReference>
<dbReference type="EMBL" id="JASAOK010000020">
    <property type="protein sequence ID" value="KAK6221714.1"/>
    <property type="molecule type" value="Genomic_DNA"/>
</dbReference>
<dbReference type="Proteomes" id="UP001327957">
    <property type="component" value="Unassembled WGS sequence"/>
</dbReference>
<evidence type="ECO:0000256" key="1">
    <source>
        <dbReference type="SAM" id="MobiDB-lite"/>
    </source>
</evidence>
<dbReference type="PANTHER" id="PTHR34612">
    <property type="entry name" value="GH131_N DOMAIN-CONTAINING PROTEIN"/>
    <property type="match status" value="1"/>
</dbReference>
<accession>A0AAV9THQ0</accession>
<evidence type="ECO:0000256" key="2">
    <source>
        <dbReference type="SAM" id="SignalP"/>
    </source>
</evidence>
<sequence>MKPSFLTLVGLLAASVASNPVPASNVAALAARGGGANNNANSENNNANGAGCDAGNAGNQGDQKAGKGKENGKENGKQNGKQNGKENGKENGKQNGKENGKQKGQDKGKQNGNKGGAGAGAGAGGAAKNGTAEAGGAAGGAGAGAGAGGAGKNGTADAGGGAGGAGAGAGAGGAAGGALVLPDGRIKADAVPEDFNVLESVFKSAVVKGDGLKFSDVITFPEVEASLFDKAGNTKAFAINIDDKSVFIPQGGEAQSNIRRADLLPSIRSQLNDVAVTGVRTMHFSVQRDPAKPLNATHDYQIMNLESKDFSFHQVDVRTGADNGNEIAIFGNSKTTPAPAKIFSAPFGEGQFENFALKMDFNANTVQVFHSTGQAPLQQVTEPVANDLAGLGEYHFSLQKNAVGNAPQPAGIQEALFFGGIFMEDSTDGTVTLHNTLTKRAKIETPEFGKDYNGRVDKGQYLRDLFPLSNEEVAKKNKGVSLASPFQDPAAVAQNGWLKFIFWYPFNQKNALAPSYGDVLDKAFEDKDLPVKKTEAAVYRYWHNKHFIKDDDFEEPTKAMYSNVVVPASGAFIFDQNKSPTYSKGELKKGVVPDLDTLSDIAYFQWLDGCQTKKLDPKGLKVVFRSHISHKGTYDIVVQALKDAKFGQVPGWDNKAVFSMDSREGQAILGTVQGSGTAWMLIQHKEALGLKKITEVAVFGHGNGFDFNKDPAKEYTNLNLRFTIKDV</sequence>
<organism evidence="4 5">
    <name type="scientific">Colletotrichum tabaci</name>
    <dbReference type="NCBI Taxonomy" id="1209068"/>
    <lineage>
        <taxon>Eukaryota</taxon>
        <taxon>Fungi</taxon>
        <taxon>Dikarya</taxon>
        <taxon>Ascomycota</taxon>
        <taxon>Pezizomycotina</taxon>
        <taxon>Sordariomycetes</taxon>
        <taxon>Hypocreomycetidae</taxon>
        <taxon>Glomerellales</taxon>
        <taxon>Glomerellaceae</taxon>
        <taxon>Colletotrichum</taxon>
        <taxon>Colletotrichum destructivum species complex</taxon>
    </lineage>
</organism>
<feature type="compositionally biased region" description="Basic and acidic residues" evidence="1">
    <location>
        <begin position="64"/>
        <end position="76"/>
    </location>
</feature>
<dbReference type="Gene3D" id="2.60.120.1160">
    <property type="match status" value="1"/>
</dbReference>
<evidence type="ECO:0000313" key="5">
    <source>
        <dbReference type="Proteomes" id="UP001327957"/>
    </source>
</evidence>
<reference evidence="4 5" key="1">
    <citation type="submission" date="2023-04" db="EMBL/GenBank/DDBJ databases">
        <title>Colletotrichum tabacum stain YC1 causing leaf anthracnose on Nicotiana tabacum(L.) cv.</title>
        <authorList>
            <person name="Ji Z."/>
            <person name="Wang M."/>
            <person name="Zhang J."/>
            <person name="Wang N."/>
            <person name="Zhou Z."/>
        </authorList>
    </citation>
    <scope>NUCLEOTIDE SEQUENCE [LARGE SCALE GENOMIC DNA]</scope>
    <source>
        <strain evidence="4 5">YC1</strain>
    </source>
</reference>
<name>A0AAV9THQ0_9PEZI</name>
<feature type="chain" id="PRO_5043754317" description="Glycoside hydrolase 131 catalytic N-terminal domain-containing protein" evidence="2">
    <location>
        <begin position="19"/>
        <end position="727"/>
    </location>
</feature>
<evidence type="ECO:0000259" key="3">
    <source>
        <dbReference type="Pfam" id="PF18271"/>
    </source>
</evidence>
<keyword evidence="5" id="KW-1185">Reference proteome</keyword>
<feature type="compositionally biased region" description="Gly residues" evidence="1">
    <location>
        <begin position="136"/>
        <end position="152"/>
    </location>
</feature>
<protein>
    <recommendedName>
        <fullName evidence="3">Glycoside hydrolase 131 catalytic N-terminal domain-containing protein</fullName>
    </recommendedName>
</protein>
<feature type="compositionally biased region" description="Gly residues" evidence="1">
    <location>
        <begin position="113"/>
        <end position="127"/>
    </location>
</feature>
<feature type="domain" description="Glycoside hydrolase 131 catalytic N-terminal" evidence="3">
    <location>
        <begin position="180"/>
        <end position="429"/>
    </location>
</feature>
<dbReference type="AlphaFoldDB" id="A0AAV9THQ0"/>
<feature type="compositionally biased region" description="Low complexity" evidence="1">
    <location>
        <begin position="33"/>
        <end position="59"/>
    </location>
</feature>
<gene>
    <name evidence="4" type="ORF">QIS74_04586</name>
</gene>
<comment type="caution">
    <text evidence="4">The sequence shown here is derived from an EMBL/GenBank/DDBJ whole genome shotgun (WGS) entry which is preliminary data.</text>
</comment>
<proteinExistence type="predicted"/>
<feature type="compositionally biased region" description="Basic and acidic residues" evidence="1">
    <location>
        <begin position="83"/>
        <end position="109"/>
    </location>
</feature>
<dbReference type="InterPro" id="IPR041524">
    <property type="entry name" value="GH131_N"/>
</dbReference>
<evidence type="ECO:0000313" key="4">
    <source>
        <dbReference type="EMBL" id="KAK6221714.1"/>
    </source>
</evidence>
<feature type="region of interest" description="Disordered" evidence="1">
    <location>
        <begin position="33"/>
        <end position="152"/>
    </location>
</feature>